<dbReference type="CDD" id="cd03174">
    <property type="entry name" value="DRE_TIM_metallolyase"/>
    <property type="match status" value="1"/>
</dbReference>
<proteinExistence type="predicted"/>
<dbReference type="GO" id="GO:0003852">
    <property type="term" value="F:2-isopropylmalate synthase activity"/>
    <property type="evidence" value="ECO:0007669"/>
    <property type="project" value="TreeGrafter"/>
</dbReference>
<dbReference type="PANTHER" id="PTHR10277:SF9">
    <property type="entry name" value="2-ISOPROPYLMALATE SYNTHASE 1, CHLOROPLASTIC-RELATED"/>
    <property type="match status" value="1"/>
</dbReference>
<dbReference type="GO" id="GO:0009098">
    <property type="term" value="P:L-leucine biosynthetic process"/>
    <property type="evidence" value="ECO:0007669"/>
    <property type="project" value="TreeGrafter"/>
</dbReference>
<organism evidence="4 5">
    <name type="scientific">Stigmatella aurantiaca</name>
    <dbReference type="NCBI Taxonomy" id="41"/>
    <lineage>
        <taxon>Bacteria</taxon>
        <taxon>Pseudomonadati</taxon>
        <taxon>Myxococcota</taxon>
        <taxon>Myxococcia</taxon>
        <taxon>Myxococcales</taxon>
        <taxon>Cystobacterineae</taxon>
        <taxon>Archangiaceae</taxon>
        <taxon>Stigmatella</taxon>
    </lineage>
</organism>
<dbReference type="Proteomes" id="UP000182719">
    <property type="component" value="Unassembled WGS sequence"/>
</dbReference>
<keyword evidence="1" id="KW-0464">Manganese</keyword>
<dbReference type="Pfam" id="PF00682">
    <property type="entry name" value="HMGL-like"/>
    <property type="match status" value="1"/>
</dbReference>
<keyword evidence="5" id="KW-1185">Reference proteome</keyword>
<dbReference type="PROSITE" id="PS50991">
    <property type="entry name" value="PYR_CT"/>
    <property type="match status" value="1"/>
</dbReference>
<evidence type="ECO:0000256" key="2">
    <source>
        <dbReference type="SAM" id="MobiDB-lite"/>
    </source>
</evidence>
<gene>
    <name evidence="4" type="ORF">SAMN05444354_10459</name>
</gene>
<feature type="region of interest" description="Disordered" evidence="2">
    <location>
        <begin position="1"/>
        <end position="48"/>
    </location>
</feature>
<evidence type="ECO:0000256" key="1">
    <source>
        <dbReference type="ARBA" id="ARBA00023211"/>
    </source>
</evidence>
<dbReference type="InterPro" id="IPR000891">
    <property type="entry name" value="PYR_CT"/>
</dbReference>
<accession>A0A1H7MQ71</accession>
<sequence>MSGPSTPSSPRAPAPLPPDGSPPASPESLIYDWNQAEAAPRPPQPFGLIDETLRDGIQSPSATHPSLEDKLELLELIQAIGVDSVNLGMPCSSPRALADAVAMSRHIQARRLTLTPAVAGRTVLGDVERALDVVQQGGMPVVLYVFIGASTLRQWAEGWNLDFLAKASASAISLAVREGLEVAFVTEDTSRASPEILDPLFRTALGHGARRLVLCDTVGHATPAGARALVRWTRRLIASTGVPGQVEWHGHNDRGLSLDNALAALSAGADRLQACGLGVGERVGNTAMDVLLLNLKLLGWYEHDLSRLADYTRKVSEALCIPIPFNHPLSGRDAFRTGTGVHASAIIKALGRDDGRLADHLYSSIPAREFGREQRIEVGFMSGLSNVRFWLESRGLPSNEPLCQELLAWAKGRDSLPREEEILQVVDASHYRKQTAG</sequence>
<dbReference type="PANTHER" id="PTHR10277">
    <property type="entry name" value="HOMOCITRATE SYNTHASE-RELATED"/>
    <property type="match status" value="1"/>
</dbReference>
<dbReference type="RefSeq" id="WP_083423120.1">
    <property type="nucleotide sequence ID" value="NZ_FOAP01000004.1"/>
</dbReference>
<protein>
    <submittedName>
        <fullName evidence="4">2-isopropylmalate synthase</fullName>
    </submittedName>
</protein>
<reference evidence="5" key="1">
    <citation type="submission" date="2016-10" db="EMBL/GenBank/DDBJ databases">
        <authorList>
            <person name="Varghese N."/>
            <person name="Submissions S."/>
        </authorList>
    </citation>
    <scope>NUCLEOTIDE SEQUENCE [LARGE SCALE GENOMIC DNA]</scope>
    <source>
        <strain evidence="5">DSM 17044</strain>
    </source>
</reference>
<dbReference type="EMBL" id="FOAP01000004">
    <property type="protein sequence ID" value="SEL12988.1"/>
    <property type="molecule type" value="Genomic_DNA"/>
</dbReference>
<evidence type="ECO:0000313" key="5">
    <source>
        <dbReference type="Proteomes" id="UP000182719"/>
    </source>
</evidence>
<evidence type="ECO:0000313" key="4">
    <source>
        <dbReference type="EMBL" id="SEL12988.1"/>
    </source>
</evidence>
<dbReference type="OrthoDB" id="9804858at2"/>
<name>A0A1H7MQ71_STIAU</name>
<dbReference type="SUPFAM" id="SSF51569">
    <property type="entry name" value="Aldolase"/>
    <property type="match status" value="1"/>
</dbReference>
<dbReference type="InterPro" id="IPR013785">
    <property type="entry name" value="Aldolase_TIM"/>
</dbReference>
<feature type="domain" description="Pyruvate carboxyltransferase" evidence="3">
    <location>
        <begin position="46"/>
        <end position="311"/>
    </location>
</feature>
<feature type="compositionally biased region" description="Pro residues" evidence="2">
    <location>
        <begin position="10"/>
        <end position="25"/>
    </location>
</feature>
<evidence type="ECO:0000259" key="3">
    <source>
        <dbReference type="PROSITE" id="PS50991"/>
    </source>
</evidence>
<dbReference type="Gene3D" id="3.20.20.70">
    <property type="entry name" value="Aldolase class I"/>
    <property type="match status" value="1"/>
</dbReference>
<dbReference type="InterPro" id="IPR050073">
    <property type="entry name" value="2-IPM_HCS-like"/>
</dbReference>
<dbReference type="AlphaFoldDB" id="A0A1H7MQ71"/>